<dbReference type="OrthoDB" id="541719at2759"/>
<evidence type="ECO:0000313" key="9">
    <source>
        <dbReference type="Proteomes" id="UP000717585"/>
    </source>
</evidence>
<keyword evidence="5" id="KW-0508">mRNA splicing</keyword>
<dbReference type="Pfam" id="PF23231">
    <property type="entry name" value="HAT_Syf1_CNRKL1_C"/>
    <property type="match status" value="1"/>
</dbReference>
<evidence type="ECO:0000256" key="4">
    <source>
        <dbReference type="ARBA" id="ARBA00022737"/>
    </source>
</evidence>
<comment type="caution">
    <text evidence="8">The sequence shown here is derived from an EMBL/GenBank/DDBJ whole genome shotgun (WGS) entry which is preliminary data.</text>
</comment>
<keyword evidence="3" id="KW-0507">mRNA processing</keyword>
<evidence type="ECO:0000256" key="3">
    <source>
        <dbReference type="ARBA" id="ARBA00022664"/>
    </source>
</evidence>
<sequence length="559" mass="62315">MTRREKLWIAYGKFEIASQNISLAKNVFERAVEVFPRVFSLWDTYTRFLIDIEDFTYAREVFSRWLAWDPEPKAFYRAIALEKQLDVERAAEIFELLIERHPAARHWADYAKLYKRSYTKARIVFRRAFHEAPLDKDAPKLYLDYASAATANGDIDEARSVYSKGLADLPRDDSGQLYDAFMQFEQQHGSEETIAAVVAESRRRVYDSMLDSDNSWATRAELIRLESRFGVERAAAAYRAAVSAADTGLPSSPTRNAWRACLAVLADAVAFSDVTGLGDIGDTAQDILLNAVPHAELRSSKPFTAVGDRALRHQDLEGARQVLDVGLDMTGSPKLFRHYIALETALQSSIPAAELKASPDNKVRYLYHKWADTCPEDPIAVEDLARYECMIAEGDQTQYARALELLAAKGNDEAVPASARNHIWTTCVDMVRSTGASSDSYPDLDSVVSSWIESMESDGISGLALIPDCYLALPAAKLCEVDSRFVELLKSFRESGEDDADDDEYDLRTARSALVAVAQPTVAVREDEALGWWFEDVDGAVAPSTGLMALMSDSDEDEQ</sequence>
<evidence type="ECO:0000256" key="1">
    <source>
        <dbReference type="ARBA" id="ARBA00004123"/>
    </source>
</evidence>
<evidence type="ECO:0000313" key="8">
    <source>
        <dbReference type="EMBL" id="KAG9396168.1"/>
    </source>
</evidence>
<dbReference type="PANTHER" id="PTHR11246:SF3">
    <property type="entry name" value="CROOKED NECK-LIKE PROTEIN 1"/>
    <property type="match status" value="1"/>
</dbReference>
<dbReference type="EMBL" id="JAHDYR010000007">
    <property type="protein sequence ID" value="KAG9396168.1"/>
    <property type="molecule type" value="Genomic_DNA"/>
</dbReference>
<accession>A0A8J6B5M2</accession>
<gene>
    <name evidence="8" type="ORF">J8273_2520</name>
</gene>
<dbReference type="GO" id="GO:0000974">
    <property type="term" value="C:Prp19 complex"/>
    <property type="evidence" value="ECO:0007669"/>
    <property type="project" value="TreeGrafter"/>
</dbReference>
<dbReference type="GO" id="GO:0071011">
    <property type="term" value="C:precatalytic spliceosome"/>
    <property type="evidence" value="ECO:0007669"/>
    <property type="project" value="TreeGrafter"/>
</dbReference>
<organism evidence="8 9">
    <name type="scientific">Carpediemonas membranifera</name>
    <dbReference type="NCBI Taxonomy" id="201153"/>
    <lineage>
        <taxon>Eukaryota</taxon>
        <taxon>Metamonada</taxon>
        <taxon>Carpediemonas-like organisms</taxon>
        <taxon>Carpediemonas</taxon>
    </lineage>
</organism>
<dbReference type="InterPro" id="IPR003107">
    <property type="entry name" value="HAT"/>
</dbReference>
<dbReference type="Gene3D" id="1.25.40.10">
    <property type="entry name" value="Tetratricopeptide repeat domain"/>
    <property type="match status" value="2"/>
</dbReference>
<comment type="subcellular location">
    <subcellularLocation>
        <location evidence="1">Nucleus</location>
    </subcellularLocation>
</comment>
<dbReference type="InterPro" id="IPR045075">
    <property type="entry name" value="Syf1-like"/>
</dbReference>
<feature type="domain" description="Pre-mRNA-splicing factor Syf1/CRNKL1-like C-terminal HAT-repeats" evidence="7">
    <location>
        <begin position="35"/>
        <end position="198"/>
    </location>
</feature>
<keyword evidence="4" id="KW-0677">Repeat</keyword>
<dbReference type="AlphaFoldDB" id="A0A8J6B5M2"/>
<comment type="similarity">
    <text evidence="2">Belongs to the crooked-neck family.</text>
</comment>
<dbReference type="InterPro" id="IPR011990">
    <property type="entry name" value="TPR-like_helical_dom_sf"/>
</dbReference>
<dbReference type="SMART" id="SM00386">
    <property type="entry name" value="HAT"/>
    <property type="match status" value="5"/>
</dbReference>
<keyword evidence="9" id="KW-1185">Reference proteome</keyword>
<dbReference type="GO" id="GO:0000245">
    <property type="term" value="P:spliceosomal complex assembly"/>
    <property type="evidence" value="ECO:0007669"/>
    <property type="project" value="TreeGrafter"/>
</dbReference>
<dbReference type="SUPFAM" id="SSF48452">
    <property type="entry name" value="TPR-like"/>
    <property type="match status" value="2"/>
</dbReference>
<evidence type="ECO:0000256" key="2">
    <source>
        <dbReference type="ARBA" id="ARBA00008644"/>
    </source>
</evidence>
<name>A0A8J6B5M2_9EUKA</name>
<proteinExistence type="inferred from homology"/>
<protein>
    <submittedName>
        <fullName evidence="8">Suppressor of forked protein (Suf)</fullName>
    </submittedName>
</protein>
<dbReference type="InterPro" id="IPR055430">
    <property type="entry name" value="HAT_Syf1_CNRKL1_C"/>
</dbReference>
<dbReference type="GO" id="GO:0071014">
    <property type="term" value="C:post-mRNA release spliceosomal complex"/>
    <property type="evidence" value="ECO:0007669"/>
    <property type="project" value="TreeGrafter"/>
</dbReference>
<evidence type="ECO:0000259" key="7">
    <source>
        <dbReference type="Pfam" id="PF23231"/>
    </source>
</evidence>
<dbReference type="GO" id="GO:0071007">
    <property type="term" value="C:U2-type catalytic step 2 spliceosome"/>
    <property type="evidence" value="ECO:0007669"/>
    <property type="project" value="TreeGrafter"/>
</dbReference>
<keyword evidence="6" id="KW-0539">Nucleus</keyword>
<dbReference type="PANTHER" id="PTHR11246">
    <property type="entry name" value="PRE-MRNA SPLICING FACTOR"/>
    <property type="match status" value="1"/>
</dbReference>
<evidence type="ECO:0000256" key="5">
    <source>
        <dbReference type="ARBA" id="ARBA00023187"/>
    </source>
</evidence>
<evidence type="ECO:0000256" key="6">
    <source>
        <dbReference type="ARBA" id="ARBA00023242"/>
    </source>
</evidence>
<dbReference type="Proteomes" id="UP000717585">
    <property type="component" value="Unassembled WGS sequence"/>
</dbReference>
<reference evidence="8" key="1">
    <citation type="submission" date="2021-05" db="EMBL/GenBank/DDBJ databases">
        <title>A free-living protist that lacks canonical eukaryotic 1 DNA replication and segregation systems.</title>
        <authorList>
            <person name="Salas-Leiva D.E."/>
            <person name="Tromer E.C."/>
            <person name="Curtis B.A."/>
            <person name="Jerlstrom-Hultqvist J."/>
            <person name="Kolisko M."/>
            <person name="Yi Z."/>
            <person name="Salas-Leiva J.S."/>
            <person name="Gallot-Lavallee L."/>
            <person name="Kops G.J.P.L."/>
            <person name="Archibald J.M."/>
            <person name="Simpson A.G.B."/>
            <person name="Roger A.J."/>
        </authorList>
    </citation>
    <scope>NUCLEOTIDE SEQUENCE</scope>
    <source>
        <strain evidence="8">BICM</strain>
    </source>
</reference>